<reference evidence="1" key="1">
    <citation type="journal article" date="2014" name="Front. Microbiol.">
        <title>High frequency of phylogenetically diverse reductive dehalogenase-homologous genes in deep subseafloor sedimentary metagenomes.</title>
        <authorList>
            <person name="Kawai M."/>
            <person name="Futagami T."/>
            <person name="Toyoda A."/>
            <person name="Takaki Y."/>
            <person name="Nishi S."/>
            <person name="Hori S."/>
            <person name="Arai W."/>
            <person name="Tsubouchi T."/>
            <person name="Morono Y."/>
            <person name="Uchiyama I."/>
            <person name="Ito T."/>
            <person name="Fujiyama A."/>
            <person name="Inagaki F."/>
            <person name="Takami H."/>
        </authorList>
    </citation>
    <scope>NUCLEOTIDE SEQUENCE</scope>
    <source>
        <strain evidence="1">Expedition CK06-06</strain>
    </source>
</reference>
<gene>
    <name evidence="1" type="ORF">S06H3_65595</name>
</gene>
<organism evidence="1">
    <name type="scientific">marine sediment metagenome</name>
    <dbReference type="NCBI Taxonomy" id="412755"/>
    <lineage>
        <taxon>unclassified sequences</taxon>
        <taxon>metagenomes</taxon>
        <taxon>ecological metagenomes</taxon>
    </lineage>
</organism>
<name>X1S4L7_9ZZZZ</name>
<evidence type="ECO:0000313" key="1">
    <source>
        <dbReference type="EMBL" id="GAI70385.1"/>
    </source>
</evidence>
<feature type="non-terminal residue" evidence="1">
    <location>
        <position position="1"/>
    </location>
</feature>
<proteinExistence type="predicted"/>
<dbReference type="SUPFAM" id="SSF81891">
    <property type="entry name" value="Poly A polymerase C-terminal region-like"/>
    <property type="match status" value="1"/>
</dbReference>
<comment type="caution">
    <text evidence="1">The sequence shown here is derived from an EMBL/GenBank/DDBJ whole genome shotgun (WGS) entry which is preliminary data.</text>
</comment>
<dbReference type="EMBL" id="BARV01044242">
    <property type="protein sequence ID" value="GAI70385.1"/>
    <property type="molecule type" value="Genomic_DNA"/>
</dbReference>
<protein>
    <submittedName>
        <fullName evidence="1">Uncharacterized protein</fullName>
    </submittedName>
</protein>
<dbReference type="Gene3D" id="1.10.3090.10">
    <property type="entry name" value="cca-adding enzyme, domain 2"/>
    <property type="match status" value="1"/>
</dbReference>
<dbReference type="AlphaFoldDB" id="X1S4L7"/>
<sequence length="61" mass="7100">YLTKMSKVRIYTTGDKLKKMGYKQGPLFKKILQELLWAKLDGIVKSPSSETKFVFDNFPKD</sequence>
<accession>X1S4L7</accession>